<organism evidence="8 9">
    <name type="scientific">Tetradesmus obliquus</name>
    <name type="common">Green alga</name>
    <name type="synonym">Acutodesmus obliquus</name>
    <dbReference type="NCBI Taxonomy" id="3088"/>
    <lineage>
        <taxon>Eukaryota</taxon>
        <taxon>Viridiplantae</taxon>
        <taxon>Chlorophyta</taxon>
        <taxon>core chlorophytes</taxon>
        <taxon>Chlorophyceae</taxon>
        <taxon>CS clade</taxon>
        <taxon>Sphaeropleales</taxon>
        <taxon>Scenedesmaceae</taxon>
        <taxon>Tetradesmus</taxon>
    </lineage>
</organism>
<dbReference type="Proteomes" id="UP000256970">
    <property type="component" value="Unassembled WGS sequence"/>
</dbReference>
<dbReference type="PANTHER" id="PTHR14978:SF0">
    <property type="entry name" value="BETA-CATENIN-LIKE PROTEIN 1"/>
    <property type="match status" value="1"/>
</dbReference>
<keyword evidence="9" id="KW-1185">Reference proteome</keyword>
<protein>
    <recommendedName>
        <fullName evidence="7">Beta-catenin-like protein 1 N-terminal domain-containing protein</fullName>
    </recommendedName>
</protein>
<evidence type="ECO:0000259" key="7">
    <source>
        <dbReference type="SMART" id="SM01156"/>
    </source>
</evidence>
<dbReference type="InterPro" id="IPR011989">
    <property type="entry name" value="ARM-like"/>
</dbReference>
<dbReference type="EMBL" id="FNXT01001281">
    <property type="protein sequence ID" value="SZX77331.1"/>
    <property type="molecule type" value="Genomic_DNA"/>
</dbReference>
<feature type="compositionally biased region" description="Basic and acidic residues" evidence="6">
    <location>
        <begin position="825"/>
        <end position="836"/>
    </location>
</feature>
<dbReference type="InterPro" id="IPR039678">
    <property type="entry name" value="CTNNBL1"/>
</dbReference>
<dbReference type="SMART" id="SM01156">
    <property type="entry name" value="DUF1716"/>
    <property type="match status" value="1"/>
</dbReference>
<comment type="subcellular location">
    <subcellularLocation>
        <location evidence="1">Nucleus</location>
    </subcellularLocation>
</comment>
<dbReference type="Pfam" id="PF08216">
    <property type="entry name" value="CTNNBL"/>
    <property type="match status" value="2"/>
</dbReference>
<evidence type="ECO:0000256" key="3">
    <source>
        <dbReference type="ARBA" id="ARBA00022737"/>
    </source>
</evidence>
<dbReference type="GO" id="GO:0010467">
    <property type="term" value="P:gene expression"/>
    <property type="evidence" value="ECO:0007669"/>
    <property type="project" value="UniProtKB-ARBA"/>
</dbReference>
<sequence>MDYRLADEPVAVLNAAIQELVGQQQAKAPAAQHQQQPAAVEVPQFLPAPRFLGPKQGYYFGTAEEGTGYYRDGDAPLEVGAAAAVAGRQRQDPQELLRQAEEQADAAEVQLLDEKSLRKMLNALDKRAKENLELRMKYADEPMRFIDNEVDLMSLIRGLAQVAADPNSLYPLLIDSTAVATLAGLLSHDNTDIAVEVMDLLQELTDSGECKWCGGSQGAFVAWQLLRLSLTLKLVDVLQELTDADEEQDNQAVAGALVDALAEANGLELLVERMAKLSEAVEEEAAAVNHGLAVIEHAVELRPALAESLLERGKLLKWLLGRIRVKASDSNKQYASEILSILVQGHEANQRRLGSSNGIDTLLVCLAGFKSREPADAEEQEFVENLFDTLCSCLLLPANRAAFVECEGVELMHLLLKGKKSSRYGAIKAIDFATTRCPPACDRLVEAGALAQLFAIFMGRSKIKNSKGDASDRDVAKEVEERCVSIISNLFQGVTKNSRKERLAAKFVEAEFEKVDRLMELLFRYEASVRACEVRLAREAAELDEEVEPGELLLERLDAGLFTLQCAMVVVAALWSTGDAGLRRRLLACLHQKGQSLEMVRQYLLEFYFGIGDDGAPEEKQRQLQRLGQLLAALNVDVAAEAAARQGGEEAAAEDGGGQDGQQDADAMDMELDDAPSKAAAAGDAAAAKQQQQQHQGNGISSPVQEPAARQPQKQQQDREQQQQQGRDKSAAEEARPRDRDLDRERGRERDLGKERDRERERKDRERERERDRSGRDKADRADRDRGDRGDRGDRDRAEKERSERQRSSRRSSRSRSRSRSPPKRSRDRDREEGGHRGSGSSRHKRSRRSRSRSRSR</sequence>
<gene>
    <name evidence="8" type="ORF">BQ4739_LOCUS17688</name>
</gene>
<feature type="compositionally biased region" description="Low complexity" evidence="6">
    <location>
        <begin position="705"/>
        <end position="715"/>
    </location>
</feature>
<dbReference type="InterPro" id="IPR013180">
    <property type="entry name" value="CTNNBL1_N"/>
</dbReference>
<dbReference type="InterPro" id="IPR016024">
    <property type="entry name" value="ARM-type_fold"/>
</dbReference>
<reference evidence="8 9" key="1">
    <citation type="submission" date="2016-10" db="EMBL/GenBank/DDBJ databases">
        <authorList>
            <person name="Cai Z."/>
        </authorList>
    </citation>
    <scope>NUCLEOTIDE SEQUENCE [LARGE SCALE GENOMIC DNA]</scope>
</reference>
<keyword evidence="2" id="KW-0597">Phosphoprotein</keyword>
<dbReference type="Gene3D" id="1.25.10.10">
    <property type="entry name" value="Leucine-rich Repeat Variant"/>
    <property type="match status" value="2"/>
</dbReference>
<feature type="domain" description="Beta-catenin-like protein 1 N-terminal" evidence="7">
    <location>
        <begin position="86"/>
        <end position="198"/>
    </location>
</feature>
<feature type="compositionally biased region" description="Basic residues" evidence="6">
    <location>
        <begin position="808"/>
        <end position="824"/>
    </location>
</feature>
<evidence type="ECO:0000256" key="1">
    <source>
        <dbReference type="ARBA" id="ARBA00004123"/>
    </source>
</evidence>
<feature type="region of interest" description="Disordered" evidence="6">
    <location>
        <begin position="645"/>
        <end position="857"/>
    </location>
</feature>
<feature type="compositionally biased region" description="Basic residues" evidence="6">
    <location>
        <begin position="842"/>
        <end position="857"/>
    </location>
</feature>
<dbReference type="PANTHER" id="PTHR14978">
    <property type="entry name" value="BETA-CATENIN-LIKE PROTEIN 1 NUCLEAR ASSOCIATED PROTEIN"/>
    <property type="match status" value="1"/>
</dbReference>
<name>A0A383WIT9_TETOB</name>
<evidence type="ECO:0000313" key="8">
    <source>
        <dbReference type="EMBL" id="SZX77331.1"/>
    </source>
</evidence>
<evidence type="ECO:0000256" key="4">
    <source>
        <dbReference type="ARBA" id="ARBA00023054"/>
    </source>
</evidence>
<dbReference type="SUPFAM" id="SSF48371">
    <property type="entry name" value="ARM repeat"/>
    <property type="match status" value="1"/>
</dbReference>
<evidence type="ECO:0000256" key="5">
    <source>
        <dbReference type="ARBA" id="ARBA00023242"/>
    </source>
</evidence>
<proteinExistence type="predicted"/>
<evidence type="ECO:0000313" key="9">
    <source>
        <dbReference type="Proteomes" id="UP000256970"/>
    </source>
</evidence>
<evidence type="ECO:0000256" key="6">
    <source>
        <dbReference type="SAM" id="MobiDB-lite"/>
    </source>
</evidence>
<keyword evidence="3" id="KW-0677">Repeat</keyword>
<feature type="compositionally biased region" description="Basic and acidic residues" evidence="6">
    <location>
        <begin position="716"/>
        <end position="807"/>
    </location>
</feature>
<accession>A0A383WIT9</accession>
<evidence type="ECO:0000256" key="2">
    <source>
        <dbReference type="ARBA" id="ARBA00022553"/>
    </source>
</evidence>
<dbReference type="STRING" id="3088.A0A383WIT9"/>
<dbReference type="AlphaFoldDB" id="A0A383WIT9"/>
<feature type="compositionally biased region" description="Low complexity" evidence="6">
    <location>
        <begin position="679"/>
        <end position="696"/>
    </location>
</feature>
<dbReference type="GO" id="GO:0005681">
    <property type="term" value="C:spliceosomal complex"/>
    <property type="evidence" value="ECO:0007669"/>
    <property type="project" value="TreeGrafter"/>
</dbReference>
<keyword evidence="4" id="KW-0175">Coiled coil</keyword>
<keyword evidence="5" id="KW-0539">Nucleus</keyword>
<dbReference type="FunFam" id="1.25.10.10:FF:001136">
    <property type="entry name" value="Beta-catenin-like protein 1"/>
    <property type="match status" value="1"/>
</dbReference>